<feature type="transmembrane region" description="Helical" evidence="7">
    <location>
        <begin position="91"/>
        <end position="114"/>
    </location>
</feature>
<proteinExistence type="predicted"/>
<evidence type="ECO:0000259" key="8">
    <source>
        <dbReference type="Pfam" id="PF00884"/>
    </source>
</evidence>
<comment type="subcellular location">
    <subcellularLocation>
        <location evidence="1">Cell membrane</location>
        <topology evidence="1">Multi-pass membrane protein</topology>
    </subcellularLocation>
</comment>
<dbReference type="SUPFAM" id="SSF53649">
    <property type="entry name" value="Alkaline phosphatase-like"/>
    <property type="match status" value="1"/>
</dbReference>
<dbReference type="AlphaFoldDB" id="A0A7W8CZM6"/>
<sequence length="479" mass="54926">MKGIRMGYFFSLLGVLITSALAFSAKWAMNYFGLSCFEQIVFHLKVPLEGTNTEFLHDWVRLCFSKAIAATVIFLLLILCVPIIRIESGYISAWLCLLFLIIAAHRVGFFEWVINQFRHTGLYDQYYTDPHDVHLEFPEQKQNLIHIFMESMETTYTSKENGGDYPEDLIPELSKLAKDPDNVHFSHTDRMGGAHVVAGTGWTTGGMVAQTAGVGLTVPTVSHRFKENTPFLGHSKTLGDILEEQGYQQELCIGSDATFGGRRYYYEQHGHTEIFDYEKAKAFLPEGYHVFWGFEDEKLVEFAKQELTRLAAGDQPFHFTLLTVDTHHPKGYKGHDYQDIYPERLSNIIRISSARIGELVEWIQQQPFYANTTVMISGDHTSMAEDYIRHTYEKDYDRTVYNVFLHAKNKTEYTHRRLFTTMDLFPTTLSAMGVKIPGHRLGLGTDLFSGQKTLAETVGLEKLDQELRKQSDVYWKKIL</sequence>
<accession>A0A7W8CZM6</accession>
<dbReference type="InterPro" id="IPR000917">
    <property type="entry name" value="Sulfatase_N"/>
</dbReference>
<evidence type="ECO:0000256" key="5">
    <source>
        <dbReference type="ARBA" id="ARBA00022989"/>
    </source>
</evidence>
<dbReference type="CDD" id="cd16015">
    <property type="entry name" value="LTA_synthase"/>
    <property type="match status" value="1"/>
</dbReference>
<dbReference type="PANTHER" id="PTHR47371:SF3">
    <property type="entry name" value="PHOSPHOGLYCEROL TRANSFERASE I"/>
    <property type="match status" value="1"/>
</dbReference>
<organism evidence="9 10">
    <name type="scientific">Catenisphaera adipataccumulans</name>
    <dbReference type="NCBI Taxonomy" id="700500"/>
    <lineage>
        <taxon>Bacteria</taxon>
        <taxon>Bacillati</taxon>
        <taxon>Bacillota</taxon>
        <taxon>Erysipelotrichia</taxon>
        <taxon>Erysipelotrichales</taxon>
        <taxon>Erysipelotrichaceae</taxon>
        <taxon>Catenisphaera</taxon>
    </lineage>
</organism>
<dbReference type="RefSeq" id="WP_183328599.1">
    <property type="nucleotide sequence ID" value="NZ_JACHHK010000004.1"/>
</dbReference>
<dbReference type="Proteomes" id="UP000539953">
    <property type="component" value="Unassembled WGS sequence"/>
</dbReference>
<evidence type="ECO:0000256" key="2">
    <source>
        <dbReference type="ARBA" id="ARBA00004936"/>
    </source>
</evidence>
<comment type="pathway">
    <text evidence="2">Cell wall biogenesis; lipoteichoic acid biosynthesis.</text>
</comment>
<protein>
    <submittedName>
        <fullName evidence="9">Phosphoglycerol transferase</fullName>
        <ecNumber evidence="9">2.7.8.20</ecNumber>
    </submittedName>
</protein>
<dbReference type="PANTHER" id="PTHR47371">
    <property type="entry name" value="LIPOTEICHOIC ACID SYNTHASE"/>
    <property type="match status" value="1"/>
</dbReference>
<keyword evidence="6 7" id="KW-0472">Membrane</keyword>
<reference evidence="9 10" key="1">
    <citation type="submission" date="2020-08" db="EMBL/GenBank/DDBJ databases">
        <title>Genomic Encyclopedia of Type Strains, Phase IV (KMG-IV): sequencing the most valuable type-strain genomes for metagenomic binning, comparative biology and taxonomic classification.</title>
        <authorList>
            <person name="Goeker M."/>
        </authorList>
    </citation>
    <scope>NUCLEOTIDE SEQUENCE [LARGE SCALE GENOMIC DNA]</scope>
    <source>
        <strain evidence="9 10">DSM 25799</strain>
    </source>
</reference>
<dbReference type="GO" id="GO:0005886">
    <property type="term" value="C:plasma membrane"/>
    <property type="evidence" value="ECO:0007669"/>
    <property type="project" value="UniProtKB-SubCell"/>
</dbReference>
<dbReference type="InterPro" id="IPR050448">
    <property type="entry name" value="OpgB/LTA_synthase_biosynth"/>
</dbReference>
<feature type="domain" description="Sulfatase N-terminal" evidence="8">
    <location>
        <begin position="142"/>
        <end position="434"/>
    </location>
</feature>
<keyword evidence="5 7" id="KW-1133">Transmembrane helix</keyword>
<keyword evidence="9" id="KW-0808">Transferase</keyword>
<name>A0A7W8CZM6_9FIRM</name>
<evidence type="ECO:0000313" key="9">
    <source>
        <dbReference type="EMBL" id="MBB5183304.1"/>
    </source>
</evidence>
<evidence type="ECO:0000256" key="1">
    <source>
        <dbReference type="ARBA" id="ARBA00004651"/>
    </source>
</evidence>
<dbReference type="EC" id="2.7.8.20" evidence="9"/>
<keyword evidence="10" id="KW-1185">Reference proteome</keyword>
<keyword evidence="3" id="KW-1003">Cell membrane</keyword>
<gene>
    <name evidence="9" type="ORF">HNQ47_001325</name>
</gene>
<dbReference type="Pfam" id="PF00884">
    <property type="entry name" value="Sulfatase"/>
    <property type="match status" value="1"/>
</dbReference>
<dbReference type="EMBL" id="JACHHK010000004">
    <property type="protein sequence ID" value="MBB5183304.1"/>
    <property type="molecule type" value="Genomic_DNA"/>
</dbReference>
<dbReference type="Gene3D" id="3.40.720.10">
    <property type="entry name" value="Alkaline Phosphatase, subunit A"/>
    <property type="match status" value="1"/>
</dbReference>
<keyword evidence="4 7" id="KW-0812">Transmembrane</keyword>
<dbReference type="InterPro" id="IPR017850">
    <property type="entry name" value="Alkaline_phosphatase_core_sf"/>
</dbReference>
<feature type="transmembrane region" description="Helical" evidence="7">
    <location>
        <begin position="59"/>
        <end position="84"/>
    </location>
</feature>
<evidence type="ECO:0000256" key="7">
    <source>
        <dbReference type="SAM" id="Phobius"/>
    </source>
</evidence>
<evidence type="ECO:0000256" key="6">
    <source>
        <dbReference type="ARBA" id="ARBA00023136"/>
    </source>
</evidence>
<evidence type="ECO:0000256" key="3">
    <source>
        <dbReference type="ARBA" id="ARBA00022475"/>
    </source>
</evidence>
<comment type="caution">
    <text evidence="9">The sequence shown here is derived from an EMBL/GenBank/DDBJ whole genome shotgun (WGS) entry which is preliminary data.</text>
</comment>
<dbReference type="GO" id="GO:0008960">
    <property type="term" value="F:phosphatidylglycerol-membrane-oligosaccharide glycerophosphotransferase activity"/>
    <property type="evidence" value="ECO:0007669"/>
    <property type="project" value="UniProtKB-EC"/>
</dbReference>
<evidence type="ECO:0000256" key="4">
    <source>
        <dbReference type="ARBA" id="ARBA00022692"/>
    </source>
</evidence>
<evidence type="ECO:0000313" key="10">
    <source>
        <dbReference type="Proteomes" id="UP000539953"/>
    </source>
</evidence>